<evidence type="ECO:0000313" key="8">
    <source>
        <dbReference type="EMBL" id="QIB68538.1"/>
    </source>
</evidence>
<proteinExistence type="inferred from homology"/>
<dbReference type="CDD" id="cd06225">
    <property type="entry name" value="HAMP"/>
    <property type="match status" value="1"/>
</dbReference>
<evidence type="ECO:0000256" key="4">
    <source>
        <dbReference type="SAM" id="Coils"/>
    </source>
</evidence>
<dbReference type="GO" id="GO:0004888">
    <property type="term" value="F:transmembrane signaling receptor activity"/>
    <property type="evidence" value="ECO:0007669"/>
    <property type="project" value="InterPro"/>
</dbReference>
<dbReference type="Pfam" id="PF00672">
    <property type="entry name" value="HAMP"/>
    <property type="match status" value="1"/>
</dbReference>
<feature type="transmembrane region" description="Helical" evidence="5">
    <location>
        <begin position="186"/>
        <end position="209"/>
    </location>
</feature>
<dbReference type="Pfam" id="PF00015">
    <property type="entry name" value="MCPsignal"/>
    <property type="match status" value="1"/>
</dbReference>
<feature type="domain" description="HAMP" evidence="7">
    <location>
        <begin position="210"/>
        <end position="262"/>
    </location>
</feature>
<dbReference type="InterPro" id="IPR003660">
    <property type="entry name" value="HAMP_dom"/>
</dbReference>
<keyword evidence="9" id="KW-1185">Reference proteome</keyword>
<dbReference type="SUPFAM" id="SSF58104">
    <property type="entry name" value="Methyl-accepting chemotaxis protein (MCP) signaling domain"/>
    <property type="match status" value="1"/>
</dbReference>
<protein>
    <submittedName>
        <fullName evidence="8">Methyl-accepting chemotaxis protein</fullName>
    </submittedName>
</protein>
<keyword evidence="5" id="KW-1133">Transmembrane helix</keyword>
<keyword evidence="4" id="KW-0175">Coiled coil</keyword>
<dbReference type="InterPro" id="IPR024478">
    <property type="entry name" value="HlyB_4HB_MCP"/>
</dbReference>
<dbReference type="Gene3D" id="6.10.340.10">
    <property type="match status" value="1"/>
</dbReference>
<comment type="similarity">
    <text evidence="2">Belongs to the methyl-accepting chemotaxis (MCP) protein family.</text>
</comment>
<dbReference type="SMART" id="SM00304">
    <property type="entry name" value="HAMP"/>
    <property type="match status" value="1"/>
</dbReference>
<dbReference type="PANTHER" id="PTHR43531:SF11">
    <property type="entry name" value="METHYL-ACCEPTING CHEMOTAXIS PROTEIN 3"/>
    <property type="match status" value="1"/>
</dbReference>
<feature type="coiled-coil region" evidence="4">
    <location>
        <begin position="530"/>
        <end position="557"/>
    </location>
</feature>
<dbReference type="InterPro" id="IPR004089">
    <property type="entry name" value="MCPsignal_dom"/>
</dbReference>
<evidence type="ECO:0000259" key="6">
    <source>
        <dbReference type="PROSITE" id="PS50111"/>
    </source>
</evidence>
<gene>
    <name evidence="8" type="ORF">Ami103574_04030</name>
</gene>
<dbReference type="AlphaFoldDB" id="A0A858BTY6"/>
<keyword evidence="5" id="KW-0472">Membrane</keyword>
<feature type="transmembrane region" description="Helical" evidence="5">
    <location>
        <begin position="12"/>
        <end position="33"/>
    </location>
</feature>
<evidence type="ECO:0000256" key="3">
    <source>
        <dbReference type="PROSITE-ProRule" id="PRU00284"/>
    </source>
</evidence>
<dbReference type="CDD" id="cd11386">
    <property type="entry name" value="MCP_signal"/>
    <property type="match status" value="1"/>
</dbReference>
<keyword evidence="5" id="KW-0812">Transmembrane</keyword>
<evidence type="ECO:0000313" key="9">
    <source>
        <dbReference type="Proteomes" id="UP000466848"/>
    </source>
</evidence>
<feature type="domain" description="Methyl-accepting transducer" evidence="6">
    <location>
        <begin position="312"/>
        <end position="541"/>
    </location>
</feature>
<dbReference type="PROSITE" id="PS50885">
    <property type="entry name" value="HAMP"/>
    <property type="match status" value="1"/>
</dbReference>
<name>A0A858BTY6_9FIRM</name>
<dbReference type="PANTHER" id="PTHR43531">
    <property type="entry name" value="PROTEIN ICFG"/>
    <property type="match status" value="1"/>
</dbReference>
<evidence type="ECO:0000256" key="1">
    <source>
        <dbReference type="ARBA" id="ARBA00022500"/>
    </source>
</evidence>
<dbReference type="EMBL" id="CP048649">
    <property type="protein sequence ID" value="QIB68538.1"/>
    <property type="molecule type" value="Genomic_DNA"/>
</dbReference>
<reference evidence="8 9" key="1">
    <citation type="submission" date="2020-02" db="EMBL/GenBank/DDBJ databases">
        <authorList>
            <person name="Kim Y.B."/>
            <person name="Roh S.W."/>
        </authorList>
    </citation>
    <scope>NUCLEOTIDE SEQUENCE [LARGE SCALE GENOMIC DNA]</scope>
    <source>
        <strain evidence="8 9">DSM 103574</strain>
    </source>
</reference>
<evidence type="ECO:0000259" key="7">
    <source>
        <dbReference type="PROSITE" id="PS50885"/>
    </source>
</evidence>
<keyword evidence="3" id="KW-0807">Transducer</keyword>
<dbReference type="InterPro" id="IPR004090">
    <property type="entry name" value="Chemotax_Me-accpt_rcpt"/>
</dbReference>
<dbReference type="Pfam" id="PF12729">
    <property type="entry name" value="4HB_MCP_1"/>
    <property type="match status" value="1"/>
</dbReference>
<dbReference type="Gene3D" id="1.10.287.950">
    <property type="entry name" value="Methyl-accepting chemotaxis protein"/>
    <property type="match status" value="1"/>
</dbReference>
<dbReference type="GO" id="GO:0006935">
    <property type="term" value="P:chemotaxis"/>
    <property type="evidence" value="ECO:0007669"/>
    <property type="project" value="UniProtKB-KW"/>
</dbReference>
<dbReference type="KEGG" id="abut:Ami103574_04030"/>
<organism evidence="8 9">
    <name type="scientific">Aminipila butyrica</name>
    <dbReference type="NCBI Taxonomy" id="433296"/>
    <lineage>
        <taxon>Bacteria</taxon>
        <taxon>Bacillati</taxon>
        <taxon>Bacillota</taxon>
        <taxon>Clostridia</taxon>
        <taxon>Peptostreptococcales</taxon>
        <taxon>Anaerovoracaceae</taxon>
        <taxon>Aminipila</taxon>
    </lineage>
</organism>
<accession>A0A858BTY6</accession>
<dbReference type="PROSITE" id="PS50111">
    <property type="entry name" value="CHEMOTAXIS_TRANSDUC_2"/>
    <property type="match status" value="1"/>
</dbReference>
<keyword evidence="1" id="KW-0145">Chemotaxis</keyword>
<evidence type="ECO:0000256" key="2">
    <source>
        <dbReference type="ARBA" id="ARBA00029447"/>
    </source>
</evidence>
<sequence length="563" mass="61118">MKNLSISKKLAISFSAILILFVITVVISVFAGLENITASFEKFFTSPYTVTNTVNNMRRQLQGIQKDMSYVLIDEEANRQVWLDDLDGRVTDFEGSIAKIEPLLQSDDGVKKVEEIKEEWEQIELIRGKFTDSVNNNDMAGAKALLLNEYYPASLTLVDSSKELIDLADGFATDYYNGTQKVAQSVLVISIALFIISLILGIVLCLYIIRAIIKPLKEIEVASGLLADGNLNAQITYESKDELGSVAGSVRTVIETLRLYIFDISEKLGEISKGNLDLSVDTNYKNDFLPIKRSLENIISSQSETFSQIAVSADQVNTGASQISSGAQALSSGATEQAATVEELTASIISISQQAEQNTENVQKSVVYVEEAGRNIMDSNEHMQSLNSSMRQISDDSQEISKITKLVEDIAFQTNILALNAAVEAARAGSAGKGFAVVADEVRTLAARSAEAAKQTAELIEKSVVTVSQGERIAGDTLKRLLEASEKAELAVQSIREIEAAISEQATSIEQINDGLAQVSAVVQTNAATAEENSASSEELAAQAQTLEAEVRKFKLSDTYQMK</sequence>
<dbReference type="PRINTS" id="PR00260">
    <property type="entry name" value="CHEMTRNSDUCR"/>
</dbReference>
<dbReference type="GO" id="GO:0007165">
    <property type="term" value="P:signal transduction"/>
    <property type="evidence" value="ECO:0007669"/>
    <property type="project" value="UniProtKB-KW"/>
</dbReference>
<dbReference type="InterPro" id="IPR051310">
    <property type="entry name" value="MCP_chemotaxis"/>
</dbReference>
<dbReference type="GO" id="GO:0005886">
    <property type="term" value="C:plasma membrane"/>
    <property type="evidence" value="ECO:0007669"/>
    <property type="project" value="TreeGrafter"/>
</dbReference>
<dbReference type="SMART" id="SM00283">
    <property type="entry name" value="MA"/>
    <property type="match status" value="1"/>
</dbReference>
<evidence type="ECO:0000256" key="5">
    <source>
        <dbReference type="SAM" id="Phobius"/>
    </source>
</evidence>
<dbReference type="Proteomes" id="UP000466848">
    <property type="component" value="Chromosome"/>
</dbReference>
<dbReference type="RefSeq" id="WP_163065401.1">
    <property type="nucleotide sequence ID" value="NZ_CP048649.1"/>
</dbReference>